<feature type="region of interest" description="Disordered" evidence="9">
    <location>
        <begin position="666"/>
        <end position="712"/>
    </location>
</feature>
<keyword evidence="4" id="KW-0479">Metal-binding</keyword>
<dbReference type="GO" id="GO:0061630">
    <property type="term" value="F:ubiquitin protein ligase activity"/>
    <property type="evidence" value="ECO:0007669"/>
    <property type="project" value="UniProtKB-EC"/>
</dbReference>
<dbReference type="EC" id="2.3.2.31" evidence="2"/>
<keyword evidence="12" id="KW-1185">Reference proteome</keyword>
<evidence type="ECO:0000256" key="8">
    <source>
        <dbReference type="ARBA" id="ARBA00022833"/>
    </source>
</evidence>
<feature type="domain" description="RING-type" evidence="10">
    <location>
        <begin position="142"/>
        <end position="370"/>
    </location>
</feature>
<keyword evidence="7" id="KW-0833">Ubl conjugation pathway</keyword>
<dbReference type="AlphaFoldDB" id="A0A6A6ZWX3"/>
<feature type="compositionally biased region" description="Basic and acidic residues" evidence="9">
    <location>
        <begin position="666"/>
        <end position="691"/>
    </location>
</feature>
<feature type="compositionally biased region" description="Pro residues" evidence="9">
    <location>
        <begin position="118"/>
        <end position="138"/>
    </location>
</feature>
<gene>
    <name evidence="11" type="ORF">CC86DRAFT_371462</name>
</gene>
<dbReference type="InterPro" id="IPR031127">
    <property type="entry name" value="E3_UB_ligase_RBR"/>
</dbReference>
<dbReference type="PANTHER" id="PTHR11685">
    <property type="entry name" value="RBR FAMILY RING FINGER AND IBR DOMAIN-CONTAINING"/>
    <property type="match status" value="1"/>
</dbReference>
<evidence type="ECO:0000256" key="2">
    <source>
        <dbReference type="ARBA" id="ARBA00012251"/>
    </source>
</evidence>
<dbReference type="InterPro" id="IPR002867">
    <property type="entry name" value="IBR_dom"/>
</dbReference>
<evidence type="ECO:0000256" key="1">
    <source>
        <dbReference type="ARBA" id="ARBA00001798"/>
    </source>
</evidence>
<dbReference type="OrthoDB" id="10009520at2759"/>
<comment type="catalytic activity">
    <reaction evidence="1">
        <text>[E2 ubiquitin-conjugating enzyme]-S-ubiquitinyl-L-cysteine + [acceptor protein]-L-lysine = [E2 ubiquitin-conjugating enzyme]-L-cysteine + [acceptor protein]-N(6)-ubiquitinyl-L-lysine.</text>
        <dbReference type="EC" id="2.3.2.31"/>
    </reaction>
</comment>
<protein>
    <recommendedName>
        <fullName evidence="2">RBR-type E3 ubiquitin transferase</fullName>
        <ecNumber evidence="2">2.3.2.31</ecNumber>
    </recommendedName>
</protein>
<feature type="region of interest" description="Disordered" evidence="9">
    <location>
        <begin position="414"/>
        <end position="446"/>
    </location>
</feature>
<evidence type="ECO:0000256" key="9">
    <source>
        <dbReference type="SAM" id="MobiDB-lite"/>
    </source>
</evidence>
<evidence type="ECO:0000313" key="11">
    <source>
        <dbReference type="EMBL" id="KAF2824994.1"/>
    </source>
</evidence>
<accession>A0A6A6ZWX3</accession>
<dbReference type="Proteomes" id="UP000799424">
    <property type="component" value="Unassembled WGS sequence"/>
</dbReference>
<evidence type="ECO:0000256" key="4">
    <source>
        <dbReference type="ARBA" id="ARBA00022723"/>
    </source>
</evidence>
<feature type="region of interest" description="Disordered" evidence="9">
    <location>
        <begin position="116"/>
        <end position="139"/>
    </location>
</feature>
<evidence type="ECO:0000256" key="5">
    <source>
        <dbReference type="ARBA" id="ARBA00022737"/>
    </source>
</evidence>
<keyword evidence="8" id="KW-0862">Zinc</keyword>
<dbReference type="GO" id="GO:0008270">
    <property type="term" value="F:zinc ion binding"/>
    <property type="evidence" value="ECO:0007669"/>
    <property type="project" value="UniProtKB-KW"/>
</dbReference>
<dbReference type="PROSITE" id="PS51873">
    <property type="entry name" value="TRIAD"/>
    <property type="match status" value="1"/>
</dbReference>
<dbReference type="CDD" id="cd22584">
    <property type="entry name" value="Rcat_RBR_unk"/>
    <property type="match status" value="1"/>
</dbReference>
<dbReference type="Pfam" id="PF01485">
    <property type="entry name" value="IBR"/>
    <property type="match status" value="1"/>
</dbReference>
<organism evidence="11 12">
    <name type="scientific">Ophiobolus disseminans</name>
    <dbReference type="NCBI Taxonomy" id="1469910"/>
    <lineage>
        <taxon>Eukaryota</taxon>
        <taxon>Fungi</taxon>
        <taxon>Dikarya</taxon>
        <taxon>Ascomycota</taxon>
        <taxon>Pezizomycotina</taxon>
        <taxon>Dothideomycetes</taxon>
        <taxon>Pleosporomycetidae</taxon>
        <taxon>Pleosporales</taxon>
        <taxon>Pleosporineae</taxon>
        <taxon>Phaeosphaeriaceae</taxon>
        <taxon>Ophiobolus</taxon>
    </lineage>
</organism>
<reference evidence="11" key="1">
    <citation type="journal article" date="2020" name="Stud. Mycol.">
        <title>101 Dothideomycetes genomes: a test case for predicting lifestyles and emergence of pathogens.</title>
        <authorList>
            <person name="Haridas S."/>
            <person name="Albert R."/>
            <person name="Binder M."/>
            <person name="Bloem J."/>
            <person name="Labutti K."/>
            <person name="Salamov A."/>
            <person name="Andreopoulos B."/>
            <person name="Baker S."/>
            <person name="Barry K."/>
            <person name="Bills G."/>
            <person name="Bluhm B."/>
            <person name="Cannon C."/>
            <person name="Castanera R."/>
            <person name="Culley D."/>
            <person name="Daum C."/>
            <person name="Ezra D."/>
            <person name="Gonzalez J."/>
            <person name="Henrissat B."/>
            <person name="Kuo A."/>
            <person name="Liang C."/>
            <person name="Lipzen A."/>
            <person name="Lutzoni F."/>
            <person name="Magnuson J."/>
            <person name="Mondo S."/>
            <person name="Nolan M."/>
            <person name="Ohm R."/>
            <person name="Pangilinan J."/>
            <person name="Park H.-J."/>
            <person name="Ramirez L."/>
            <person name="Alfaro M."/>
            <person name="Sun H."/>
            <person name="Tritt A."/>
            <person name="Yoshinaga Y."/>
            <person name="Zwiers L.-H."/>
            <person name="Turgeon B."/>
            <person name="Goodwin S."/>
            <person name="Spatafora J."/>
            <person name="Crous P."/>
            <person name="Grigoriev I."/>
        </authorList>
    </citation>
    <scope>NUCLEOTIDE SEQUENCE</scope>
    <source>
        <strain evidence="11">CBS 113818</strain>
    </source>
</reference>
<evidence type="ECO:0000256" key="6">
    <source>
        <dbReference type="ARBA" id="ARBA00022771"/>
    </source>
</evidence>
<dbReference type="Gene3D" id="1.20.120.1750">
    <property type="match status" value="1"/>
</dbReference>
<name>A0A6A6ZWX3_9PLEO</name>
<dbReference type="InterPro" id="IPR044066">
    <property type="entry name" value="TRIAD_supradom"/>
</dbReference>
<sequence length="712" mass="79131">MGSKFSKTVRPLGKAAASVAPASYHDIDNSNETPCQDPASQTLVLVLDESFTHTPLSHDDLYIATYTASPPTNLQRRNSAPSPLASLERVHTMEQALISTFEQFYAERQLALIEWEPASPPPQGSRRPPCPPPQPVQPPAEQTPQCLICCSSLPKEKEINYAKDVIKPCRSCNSEYCIPCVKKMFKDACKDISRMPPRCCVPINLHHIKSYLTTEEANLFRTKYEEWSTLKPFYCPVPVCSAFIPDRLLPQNVRSAEKQRIDSGIGTPTPDVFACPTCEAGICLECRQPVHPGSICSMNEFGLDAETAALLQSWGYKKCPKCGHGLKRMFGCNHMECRCGAHFCWVCTKNIDECVGGCTDNEEYDEDYDSDEGSEVSDEVYDTSVGPIDNAIALTIGEQTTLVDAATVETATVEAAPQTTSQSIAETATPPQPIPRPRNLDGGGAHRWEESALDFGEEPSNDYQDRAWDCRHDFVDYKIPFATALTSHTTDMECVRCWSTIHPQLNTPYTSPDKIIPATASRARAFGVRGGRGLRQERERYAPPRGLFRADATIGTAPHLTTTISPLSQSVPARETCPMEDVQFSERIVDTYGNVITTTPVQLVRRASFDTPSNLPHLQPTPSQSRNFPSILDSTSPPFNLAHECQYCSILVCVKCRDDAIAVREAREKKEQEQREAEAKEREERERREADVAVTVDGPVDDREENPPTWFD</sequence>
<evidence type="ECO:0000256" key="7">
    <source>
        <dbReference type="ARBA" id="ARBA00022786"/>
    </source>
</evidence>
<dbReference type="GO" id="GO:0016567">
    <property type="term" value="P:protein ubiquitination"/>
    <property type="evidence" value="ECO:0007669"/>
    <property type="project" value="InterPro"/>
</dbReference>
<dbReference type="EMBL" id="MU006229">
    <property type="protein sequence ID" value="KAF2824994.1"/>
    <property type="molecule type" value="Genomic_DNA"/>
</dbReference>
<keyword evidence="3" id="KW-0808">Transferase</keyword>
<dbReference type="Pfam" id="PF26200">
    <property type="entry name" value="Rcat_RNF216"/>
    <property type="match status" value="1"/>
</dbReference>
<evidence type="ECO:0000313" key="12">
    <source>
        <dbReference type="Proteomes" id="UP000799424"/>
    </source>
</evidence>
<proteinExistence type="predicted"/>
<keyword evidence="6" id="KW-0863">Zinc-finger</keyword>
<dbReference type="SUPFAM" id="SSF57850">
    <property type="entry name" value="RING/U-box"/>
    <property type="match status" value="1"/>
</dbReference>
<evidence type="ECO:0000259" key="10">
    <source>
        <dbReference type="PROSITE" id="PS51873"/>
    </source>
</evidence>
<evidence type="ECO:0000256" key="3">
    <source>
        <dbReference type="ARBA" id="ARBA00022679"/>
    </source>
</evidence>
<keyword evidence="5" id="KW-0677">Repeat</keyword>